<name>A0A2C9LZX7_BIOGL</name>
<dbReference type="VEuPathDB" id="VectorBase:BGLB036930"/>
<proteinExistence type="predicted"/>
<dbReference type="EnsemblMetazoa" id="BGLB036930-RA">
    <property type="protein sequence ID" value="BGLB036930-PA"/>
    <property type="gene ID" value="BGLB036930"/>
</dbReference>
<reference evidence="2" key="1">
    <citation type="submission" date="2020-05" db="UniProtKB">
        <authorList>
            <consortium name="EnsemblMetazoa"/>
        </authorList>
    </citation>
    <scope>IDENTIFICATION</scope>
    <source>
        <strain evidence="2">BB02</strain>
    </source>
</reference>
<gene>
    <name evidence="2" type="primary">106051410</name>
</gene>
<dbReference type="KEGG" id="bgt:106051410"/>
<accession>A0A2C9LZX7</accession>
<dbReference type="OrthoDB" id="6066433at2759"/>
<sequence length="142" mass="15679">MSFVLCKLLFLVAATKTILACEPVNQLLSKICQSDVVFRGRPMSGASGISQDEEGRESHHGRVTFELIGTFYRNMAEEAHLVATTLDVHRTYTAMDNCDPAFLPWGSDTYLVLASYDHVLTVPACGHVIPFECIPQDLVLTC</sequence>
<organism evidence="2 3">
    <name type="scientific">Biomphalaria glabrata</name>
    <name type="common">Bloodfluke planorb</name>
    <name type="synonym">Freshwater snail</name>
    <dbReference type="NCBI Taxonomy" id="6526"/>
    <lineage>
        <taxon>Eukaryota</taxon>
        <taxon>Metazoa</taxon>
        <taxon>Spiralia</taxon>
        <taxon>Lophotrochozoa</taxon>
        <taxon>Mollusca</taxon>
        <taxon>Gastropoda</taxon>
        <taxon>Heterobranchia</taxon>
        <taxon>Euthyneura</taxon>
        <taxon>Panpulmonata</taxon>
        <taxon>Hygrophila</taxon>
        <taxon>Lymnaeoidea</taxon>
        <taxon>Planorbidae</taxon>
        <taxon>Biomphalaria</taxon>
    </lineage>
</organism>
<evidence type="ECO:0000256" key="1">
    <source>
        <dbReference type="SAM" id="SignalP"/>
    </source>
</evidence>
<feature type="signal peptide" evidence="1">
    <location>
        <begin position="1"/>
        <end position="20"/>
    </location>
</feature>
<dbReference type="AlphaFoldDB" id="A0A2C9LZX7"/>
<keyword evidence="1" id="KW-0732">Signal</keyword>
<dbReference type="Proteomes" id="UP000076420">
    <property type="component" value="Unassembled WGS sequence"/>
</dbReference>
<evidence type="ECO:0000313" key="3">
    <source>
        <dbReference type="Proteomes" id="UP000076420"/>
    </source>
</evidence>
<evidence type="ECO:0000313" key="2">
    <source>
        <dbReference type="EnsemblMetazoa" id="BGLB036930-PA"/>
    </source>
</evidence>
<dbReference type="VEuPathDB" id="VectorBase:BGLAX_041566"/>
<feature type="chain" id="PRO_5012790563" evidence="1">
    <location>
        <begin position="21"/>
        <end position="142"/>
    </location>
</feature>
<protein>
    <submittedName>
        <fullName evidence="2">Uncharacterized protein</fullName>
    </submittedName>
</protein>